<organism evidence="3 4">
    <name type="scientific">Pycnococcus provasolii</name>
    <dbReference type="NCBI Taxonomy" id="41880"/>
    <lineage>
        <taxon>Eukaryota</taxon>
        <taxon>Viridiplantae</taxon>
        <taxon>Chlorophyta</taxon>
        <taxon>Pseudoscourfieldiophyceae</taxon>
        <taxon>Pseudoscourfieldiales</taxon>
        <taxon>Pycnococcaceae</taxon>
        <taxon>Pycnococcus</taxon>
    </lineage>
</organism>
<name>A0A830HDM0_9CHLO</name>
<dbReference type="EMBL" id="BNJQ01000006">
    <property type="protein sequence ID" value="GHP03920.1"/>
    <property type="molecule type" value="Genomic_DNA"/>
</dbReference>
<evidence type="ECO:0000313" key="4">
    <source>
        <dbReference type="Proteomes" id="UP000660262"/>
    </source>
</evidence>
<dbReference type="GO" id="GO:0008757">
    <property type="term" value="F:S-adenosylmethionine-dependent methyltransferase activity"/>
    <property type="evidence" value="ECO:0007669"/>
    <property type="project" value="InterPro"/>
</dbReference>
<dbReference type="Pfam" id="PF08241">
    <property type="entry name" value="Methyltransf_11"/>
    <property type="match status" value="1"/>
</dbReference>
<evidence type="ECO:0000256" key="1">
    <source>
        <dbReference type="SAM" id="MobiDB-lite"/>
    </source>
</evidence>
<sequence>MAPRTSAFDLSPEKLEEPHAQNGTGASVKAPGKRRCCGESFNRARLLFGMKPVCDATNEDGTAIDDGAAMYSPDVLQTYDAWVLNFVMPRVWGCPKELLLNMYNKHAGNKHIDVGPGTGYFLKHSTFPRATQGKENVKVALLDLSPHCLDFCATELAGEFREVRTYQRDVLADTPVNLPDEPFDSIGMSLLFHCVPGANLKEKVSKVIACLCPALSRGGVFFGATVLGSDEDGAIKIGLRKWWWLKGLNSKNIFQNTGDTCEGLCEALDANFAKWNVRVVGNVALFAAYKD</sequence>
<dbReference type="SUPFAM" id="SSF53335">
    <property type="entry name" value="S-adenosyl-L-methionine-dependent methyltransferases"/>
    <property type="match status" value="1"/>
</dbReference>
<keyword evidence="4" id="KW-1185">Reference proteome</keyword>
<gene>
    <name evidence="3" type="ORF">PPROV_000267400</name>
</gene>
<reference evidence="3" key="1">
    <citation type="submission" date="2020-10" db="EMBL/GenBank/DDBJ databases">
        <title>Unveiling of a novel bifunctional photoreceptor, Dualchrome1, isolated from a cosmopolitan green alga.</title>
        <authorList>
            <person name="Suzuki S."/>
            <person name="Kawachi M."/>
        </authorList>
    </citation>
    <scope>NUCLEOTIDE SEQUENCE</scope>
    <source>
        <strain evidence="3">NIES 2893</strain>
    </source>
</reference>
<comment type="caution">
    <text evidence="3">The sequence shown here is derived from an EMBL/GenBank/DDBJ whole genome shotgun (WGS) entry which is preliminary data.</text>
</comment>
<dbReference type="InterPro" id="IPR013216">
    <property type="entry name" value="Methyltransf_11"/>
</dbReference>
<proteinExistence type="predicted"/>
<dbReference type="AlphaFoldDB" id="A0A830HDM0"/>
<dbReference type="CDD" id="cd02440">
    <property type="entry name" value="AdoMet_MTases"/>
    <property type="match status" value="1"/>
</dbReference>
<feature type="domain" description="Methyltransferase type 11" evidence="2">
    <location>
        <begin position="112"/>
        <end position="222"/>
    </location>
</feature>
<dbReference type="InterPro" id="IPR029063">
    <property type="entry name" value="SAM-dependent_MTases_sf"/>
</dbReference>
<dbReference type="Proteomes" id="UP000660262">
    <property type="component" value="Unassembled WGS sequence"/>
</dbReference>
<feature type="region of interest" description="Disordered" evidence="1">
    <location>
        <begin position="1"/>
        <end position="31"/>
    </location>
</feature>
<accession>A0A830HDM0</accession>
<protein>
    <recommendedName>
        <fullName evidence="2">Methyltransferase type 11 domain-containing protein</fullName>
    </recommendedName>
</protein>
<evidence type="ECO:0000313" key="3">
    <source>
        <dbReference type="EMBL" id="GHP03920.1"/>
    </source>
</evidence>
<dbReference type="Gene3D" id="3.40.50.150">
    <property type="entry name" value="Vaccinia Virus protein VP39"/>
    <property type="match status" value="1"/>
</dbReference>
<dbReference type="OrthoDB" id="10061782at2759"/>
<evidence type="ECO:0000259" key="2">
    <source>
        <dbReference type="Pfam" id="PF08241"/>
    </source>
</evidence>